<sequence length="87" mass="9626">MTDKANDPTLASALADSVKAIDADYTEEMRELRALFEEARLEAEKDEPSDVKLKALLNDANEMARTFATLDPAWGAVQRVARLFGIL</sequence>
<accession>A0ABS6ILU7</accession>
<name>A0ABS6ILU7_9HYPH</name>
<dbReference type="RefSeq" id="WP_068196254.1">
    <property type="nucleotide sequence ID" value="NZ_JAHOPB010000001.1"/>
</dbReference>
<protein>
    <recommendedName>
        <fullName evidence="3">DUF4404 family protein</fullName>
    </recommendedName>
</protein>
<dbReference type="Proteomes" id="UP000727907">
    <property type="component" value="Unassembled WGS sequence"/>
</dbReference>
<evidence type="ECO:0000313" key="2">
    <source>
        <dbReference type="Proteomes" id="UP000727907"/>
    </source>
</evidence>
<evidence type="ECO:0008006" key="3">
    <source>
        <dbReference type="Google" id="ProtNLM"/>
    </source>
</evidence>
<gene>
    <name evidence="1" type="ORF">KQ910_14195</name>
</gene>
<reference evidence="1 2" key="1">
    <citation type="submission" date="2021-06" db="EMBL/GenBank/DDBJ databases">
        <authorList>
            <person name="Lee D.H."/>
        </authorList>
    </citation>
    <scope>NUCLEOTIDE SEQUENCE [LARGE SCALE GENOMIC DNA]</scope>
    <source>
        <strain evidence="1 2">MMS21-HV4-11</strain>
    </source>
</reference>
<evidence type="ECO:0000313" key="1">
    <source>
        <dbReference type="EMBL" id="MBU8874924.1"/>
    </source>
</evidence>
<proteinExistence type="predicted"/>
<dbReference type="EMBL" id="JAHOPB010000001">
    <property type="protein sequence ID" value="MBU8874924.1"/>
    <property type="molecule type" value="Genomic_DNA"/>
</dbReference>
<organism evidence="1 2">
    <name type="scientific">Reyranella humidisoli</name>
    <dbReference type="NCBI Taxonomy" id="2849149"/>
    <lineage>
        <taxon>Bacteria</taxon>
        <taxon>Pseudomonadati</taxon>
        <taxon>Pseudomonadota</taxon>
        <taxon>Alphaproteobacteria</taxon>
        <taxon>Hyphomicrobiales</taxon>
        <taxon>Reyranellaceae</taxon>
        <taxon>Reyranella</taxon>
    </lineage>
</organism>
<comment type="caution">
    <text evidence="1">The sequence shown here is derived from an EMBL/GenBank/DDBJ whole genome shotgun (WGS) entry which is preliminary data.</text>
</comment>
<keyword evidence="2" id="KW-1185">Reference proteome</keyword>